<dbReference type="Proteomes" id="UP000092495">
    <property type="component" value="Chromosome"/>
</dbReference>
<feature type="signal peptide" evidence="2">
    <location>
        <begin position="1"/>
        <end position="25"/>
    </location>
</feature>
<evidence type="ECO:0000256" key="2">
    <source>
        <dbReference type="SAM" id="SignalP"/>
    </source>
</evidence>
<dbReference type="InterPro" id="IPR051465">
    <property type="entry name" value="Cell_Envelope_Struct_Comp"/>
</dbReference>
<dbReference type="Gene3D" id="2.60.40.10">
    <property type="entry name" value="Immunoglobulins"/>
    <property type="match status" value="1"/>
</dbReference>
<feature type="domain" description="SLH" evidence="3">
    <location>
        <begin position="720"/>
        <end position="779"/>
    </location>
</feature>
<dbReference type="RefSeq" id="WP_065526023.1">
    <property type="nucleotide sequence ID" value="NZ_CP016543.2"/>
</dbReference>
<dbReference type="InterPro" id="IPR001119">
    <property type="entry name" value="SLH_dom"/>
</dbReference>
<dbReference type="STRING" id="414778.BCM40_06085"/>
<dbReference type="PROSITE" id="PS51272">
    <property type="entry name" value="SLH"/>
    <property type="match status" value="3"/>
</dbReference>
<feature type="chain" id="PRO_5008885348" evidence="2">
    <location>
        <begin position="26"/>
        <end position="779"/>
    </location>
</feature>
<dbReference type="PANTHER" id="PTHR43308:SF1">
    <property type="entry name" value="OUTER MEMBRANE PROTEIN ALPHA"/>
    <property type="match status" value="1"/>
</dbReference>
<accession>A0A1C7EFX4</accession>
<name>A0A1C7EFX4_9BACL</name>
<evidence type="ECO:0000313" key="5">
    <source>
        <dbReference type="Proteomes" id="UP000092495"/>
    </source>
</evidence>
<gene>
    <name evidence="4" type="ORF">BCM40_06085</name>
</gene>
<dbReference type="PANTHER" id="PTHR43308">
    <property type="entry name" value="OUTER MEMBRANE PROTEIN ALPHA-RELATED"/>
    <property type="match status" value="1"/>
</dbReference>
<dbReference type="Pfam" id="PF00149">
    <property type="entry name" value="Metallophos"/>
    <property type="match status" value="1"/>
</dbReference>
<feature type="domain" description="SLH" evidence="3">
    <location>
        <begin position="665"/>
        <end position="719"/>
    </location>
</feature>
<sequence length="779" mass="87559">MIKKIFTTAAALTLVLTNASLAPLAATTFEDPSNVKPADYAADVSLNPTLEAIIKNASGETINTVDFKQGYKYDFASSKSMTAFENDSVDNPISVAIQTDATPLTGTKIDAIAANDSKTAITKSNNGFPSQRFVVDVSKNMAAGNVIEIYWEGKTLANGLANLSAWDYKAGNWVALSQKEGNAEGKEITLSAEIEVDRFVRDGQVQAMVHDSGTVTNSNDKDFTMLWFTDTQYYAEDYPEIWTSMTDWMIAEFKKGKFEYAMHTGDLINRYEEIEQWEIAKTNLDRMDAANIPYGVLAGNRDVMPDRTQKIYDYSRFGQYAGVDRFKDKPWFGEAMNEENQNHYDLFSFGDHDFIMLYLGFGKDGSQETVDWANKVLKQHADRNAIVGMHENINSLNQYVTDTARTVNREIVNPNENVKMVLSGHHHGANYRVKQVENADGTNREVLEVLANHQGNLPPDRGQGYLRLLTFDPTDETLDFVSYSPYLNDYDFDQFDPAKESFTANFDLADVEAKPNPRQIETDYLAVNIYTDQAIGQVKNVKSGDKATVQWKGLNEKTNYQWYITMINAAGENEKSPIYQFTTGVKEPDPEPEPEPEPSKPTFSDVTPEKPDWAYEAIERMAGKGIIQGYPDKTFKWRNSIERQHVSLMFTRALPELKSKPPYKLFSDVPVGYKYFEPIMATQQAGIVEGYDNKFRPAGMLTRQEMAKVLVVAFDINAKGSHKFPDVDPNGWSDPYIDALYAAGITVGSTDGKFNPKADVTRAEFAVFMDRALTYTKKQ</sequence>
<reference evidence="4" key="1">
    <citation type="submission" date="2016-10" db="EMBL/GenBank/DDBJ databases">
        <authorList>
            <person name="See-Too W.S."/>
        </authorList>
    </citation>
    <scope>NUCLEOTIDE SEQUENCE</scope>
    <source>
        <strain evidence="4">DSM 22276</strain>
    </source>
</reference>
<dbReference type="SUPFAM" id="SSF56300">
    <property type="entry name" value="Metallo-dependent phosphatases"/>
    <property type="match status" value="1"/>
</dbReference>
<keyword evidence="2" id="KW-0732">Signal</keyword>
<dbReference type="AlphaFoldDB" id="A0A1C7EFX4"/>
<dbReference type="Pfam" id="PF00395">
    <property type="entry name" value="SLH"/>
    <property type="match status" value="3"/>
</dbReference>
<dbReference type="InterPro" id="IPR004843">
    <property type="entry name" value="Calcineurin-like_PHP"/>
</dbReference>
<proteinExistence type="predicted"/>
<dbReference type="InterPro" id="IPR013783">
    <property type="entry name" value="Ig-like_fold"/>
</dbReference>
<dbReference type="OrthoDB" id="9772095at2"/>
<dbReference type="InterPro" id="IPR029052">
    <property type="entry name" value="Metallo-depent_PP-like"/>
</dbReference>
<organism evidence="4 5">
    <name type="scientific">Planococcus donghaensis</name>
    <dbReference type="NCBI Taxonomy" id="414778"/>
    <lineage>
        <taxon>Bacteria</taxon>
        <taxon>Bacillati</taxon>
        <taxon>Bacillota</taxon>
        <taxon>Bacilli</taxon>
        <taxon>Bacillales</taxon>
        <taxon>Caryophanaceae</taxon>
        <taxon>Planococcus</taxon>
    </lineage>
</organism>
<protein>
    <submittedName>
        <fullName evidence="4">Metallophosphoesterase</fullName>
    </submittedName>
</protein>
<feature type="domain" description="SLH" evidence="3">
    <location>
        <begin position="600"/>
        <end position="664"/>
    </location>
</feature>
<dbReference type="InterPro" id="IPR036116">
    <property type="entry name" value="FN3_sf"/>
</dbReference>
<evidence type="ECO:0000256" key="1">
    <source>
        <dbReference type="SAM" id="MobiDB-lite"/>
    </source>
</evidence>
<dbReference type="EMBL" id="CP016543">
    <property type="protein sequence ID" value="ANU22963.1"/>
    <property type="molecule type" value="Genomic_DNA"/>
</dbReference>
<dbReference type="SUPFAM" id="SSF49265">
    <property type="entry name" value="Fibronectin type III"/>
    <property type="match status" value="1"/>
</dbReference>
<feature type="region of interest" description="Disordered" evidence="1">
    <location>
        <begin position="582"/>
        <end position="608"/>
    </location>
</feature>
<keyword evidence="5" id="KW-1185">Reference proteome</keyword>
<evidence type="ECO:0000259" key="3">
    <source>
        <dbReference type="PROSITE" id="PS51272"/>
    </source>
</evidence>
<dbReference type="Gene3D" id="3.60.21.10">
    <property type="match status" value="1"/>
</dbReference>
<dbReference type="GO" id="GO:0016787">
    <property type="term" value="F:hydrolase activity"/>
    <property type="evidence" value="ECO:0007669"/>
    <property type="project" value="InterPro"/>
</dbReference>
<evidence type="ECO:0000313" key="4">
    <source>
        <dbReference type="EMBL" id="ANU22963.1"/>
    </source>
</evidence>
<dbReference type="KEGG" id="pdg:BCM40_06085"/>